<name>A0ABW8CKT6_9ACTN</name>
<evidence type="ECO:0000256" key="2">
    <source>
        <dbReference type="ARBA" id="ARBA00023125"/>
    </source>
</evidence>
<evidence type="ECO:0000313" key="6">
    <source>
        <dbReference type="Proteomes" id="UP001614394"/>
    </source>
</evidence>
<evidence type="ECO:0000256" key="1">
    <source>
        <dbReference type="ARBA" id="ARBA00023015"/>
    </source>
</evidence>
<sequence length="149" mass="15924">MAAPDDSPGFLFWRTSLHWQRAIAAALAPLDLTHAQFVLLAGLWWLDGQGEQPNQLQLARHSGTDVKMTSQVLRRLEDKGLLTRVTDPSDTRAKRLGITPAGAKLATEAVAKVEATDAAFFGAAPDQEALLVALRALALPPPAEPPADA</sequence>
<dbReference type="EMBL" id="JBITYG010000015">
    <property type="protein sequence ID" value="MFI9105961.1"/>
    <property type="molecule type" value="Genomic_DNA"/>
</dbReference>
<dbReference type="InterPro" id="IPR039422">
    <property type="entry name" value="MarR/SlyA-like"/>
</dbReference>
<protein>
    <submittedName>
        <fullName evidence="5">MarR family winged helix-turn-helix transcriptional regulator</fullName>
    </submittedName>
</protein>
<keyword evidence="1" id="KW-0805">Transcription regulation</keyword>
<organism evidence="5 6">
    <name type="scientific">Streptomyces fildesensis</name>
    <dbReference type="NCBI Taxonomy" id="375757"/>
    <lineage>
        <taxon>Bacteria</taxon>
        <taxon>Bacillati</taxon>
        <taxon>Actinomycetota</taxon>
        <taxon>Actinomycetes</taxon>
        <taxon>Kitasatosporales</taxon>
        <taxon>Streptomycetaceae</taxon>
        <taxon>Streptomyces</taxon>
    </lineage>
</organism>
<dbReference type="SUPFAM" id="SSF46785">
    <property type="entry name" value="Winged helix' DNA-binding domain"/>
    <property type="match status" value="1"/>
</dbReference>
<dbReference type="Proteomes" id="UP001614394">
    <property type="component" value="Unassembled WGS sequence"/>
</dbReference>
<accession>A0ABW8CKT6</accession>
<comment type="caution">
    <text evidence="5">The sequence shown here is derived from an EMBL/GenBank/DDBJ whole genome shotgun (WGS) entry which is preliminary data.</text>
</comment>
<keyword evidence="2" id="KW-0238">DNA-binding</keyword>
<keyword evidence="3" id="KW-0804">Transcription</keyword>
<dbReference type="PANTHER" id="PTHR33164">
    <property type="entry name" value="TRANSCRIPTIONAL REGULATOR, MARR FAMILY"/>
    <property type="match status" value="1"/>
</dbReference>
<keyword evidence="6" id="KW-1185">Reference proteome</keyword>
<evidence type="ECO:0000313" key="5">
    <source>
        <dbReference type="EMBL" id="MFI9105961.1"/>
    </source>
</evidence>
<dbReference type="InterPro" id="IPR036388">
    <property type="entry name" value="WH-like_DNA-bd_sf"/>
</dbReference>
<dbReference type="InterPro" id="IPR000835">
    <property type="entry name" value="HTH_MarR-typ"/>
</dbReference>
<feature type="domain" description="HTH marR-type" evidence="4">
    <location>
        <begin position="1"/>
        <end position="139"/>
    </location>
</feature>
<dbReference type="Pfam" id="PF01047">
    <property type="entry name" value="MarR"/>
    <property type="match status" value="1"/>
</dbReference>
<proteinExistence type="predicted"/>
<dbReference type="Gene3D" id="1.10.10.10">
    <property type="entry name" value="Winged helix-like DNA-binding domain superfamily/Winged helix DNA-binding domain"/>
    <property type="match status" value="1"/>
</dbReference>
<reference evidence="5 6" key="1">
    <citation type="submission" date="2024-10" db="EMBL/GenBank/DDBJ databases">
        <title>The Natural Products Discovery Center: Release of the First 8490 Sequenced Strains for Exploring Actinobacteria Biosynthetic Diversity.</title>
        <authorList>
            <person name="Kalkreuter E."/>
            <person name="Kautsar S.A."/>
            <person name="Yang D."/>
            <person name="Bader C.D."/>
            <person name="Teijaro C.N."/>
            <person name="Fluegel L."/>
            <person name="Davis C.M."/>
            <person name="Simpson J.R."/>
            <person name="Lauterbach L."/>
            <person name="Steele A.D."/>
            <person name="Gui C."/>
            <person name="Meng S."/>
            <person name="Li G."/>
            <person name="Viehrig K."/>
            <person name="Ye F."/>
            <person name="Su P."/>
            <person name="Kiefer A.F."/>
            <person name="Nichols A."/>
            <person name="Cepeda A.J."/>
            <person name="Yan W."/>
            <person name="Fan B."/>
            <person name="Jiang Y."/>
            <person name="Adhikari A."/>
            <person name="Zheng C.-J."/>
            <person name="Schuster L."/>
            <person name="Cowan T.M."/>
            <person name="Smanski M.J."/>
            <person name="Chevrette M.G."/>
            <person name="De Carvalho L.P.S."/>
            <person name="Shen B."/>
        </authorList>
    </citation>
    <scope>NUCLEOTIDE SEQUENCE [LARGE SCALE GENOMIC DNA]</scope>
    <source>
        <strain evidence="5 6">NPDC053399</strain>
    </source>
</reference>
<dbReference type="PANTHER" id="PTHR33164:SF64">
    <property type="entry name" value="TRANSCRIPTIONAL REGULATOR SLYA"/>
    <property type="match status" value="1"/>
</dbReference>
<evidence type="ECO:0000259" key="4">
    <source>
        <dbReference type="PROSITE" id="PS50995"/>
    </source>
</evidence>
<evidence type="ECO:0000256" key="3">
    <source>
        <dbReference type="ARBA" id="ARBA00023163"/>
    </source>
</evidence>
<dbReference type="PROSITE" id="PS50995">
    <property type="entry name" value="HTH_MARR_2"/>
    <property type="match status" value="1"/>
</dbReference>
<dbReference type="RefSeq" id="WP_399657053.1">
    <property type="nucleotide sequence ID" value="NZ_JBITYG010000015.1"/>
</dbReference>
<dbReference type="SMART" id="SM00347">
    <property type="entry name" value="HTH_MARR"/>
    <property type="match status" value="1"/>
</dbReference>
<gene>
    <name evidence="5" type="ORF">ACIGXA_36190</name>
</gene>
<dbReference type="InterPro" id="IPR036390">
    <property type="entry name" value="WH_DNA-bd_sf"/>
</dbReference>